<name>A0A2S6F4D5_LEGPN</name>
<comment type="caution">
    <text evidence="1">The sequence shown here is derived from an EMBL/GenBank/DDBJ whole genome shotgun (WGS) entry which is preliminary data.</text>
</comment>
<evidence type="ECO:0000313" key="2">
    <source>
        <dbReference type="Proteomes" id="UP000239239"/>
    </source>
</evidence>
<organism evidence="1 2">
    <name type="scientific">Legionella pneumophila</name>
    <dbReference type="NCBI Taxonomy" id="446"/>
    <lineage>
        <taxon>Bacteria</taxon>
        <taxon>Pseudomonadati</taxon>
        <taxon>Pseudomonadota</taxon>
        <taxon>Gammaproteobacteria</taxon>
        <taxon>Legionellales</taxon>
        <taxon>Legionellaceae</taxon>
        <taxon>Legionella</taxon>
    </lineage>
</organism>
<protein>
    <submittedName>
        <fullName evidence="1">Prepilin-type N-terminal cleavage/methylation domain-containing protein</fullName>
    </submittedName>
</protein>
<dbReference type="EMBL" id="PQWY01000005">
    <property type="protein sequence ID" value="PPK32296.1"/>
    <property type="molecule type" value="Genomic_DNA"/>
</dbReference>
<evidence type="ECO:0000313" key="1">
    <source>
        <dbReference type="EMBL" id="PPK32296.1"/>
    </source>
</evidence>
<dbReference type="RefSeq" id="WP_027228450.1">
    <property type="nucleotide sequence ID" value="NZ_CP017601.1"/>
</dbReference>
<dbReference type="OrthoDB" id="5296662at2"/>
<dbReference type="GO" id="GO:0043683">
    <property type="term" value="P:type IV pilus assembly"/>
    <property type="evidence" value="ECO:0007669"/>
    <property type="project" value="InterPro"/>
</dbReference>
<dbReference type="NCBIfam" id="TIGR02532">
    <property type="entry name" value="IV_pilin_GFxxxE"/>
    <property type="match status" value="1"/>
</dbReference>
<proteinExistence type="predicted"/>
<dbReference type="InterPro" id="IPR032092">
    <property type="entry name" value="PilW"/>
</dbReference>
<dbReference type="Pfam" id="PF16074">
    <property type="entry name" value="PilW"/>
    <property type="match status" value="1"/>
</dbReference>
<dbReference type="Pfam" id="PF07963">
    <property type="entry name" value="N_methyl"/>
    <property type="match status" value="1"/>
</dbReference>
<dbReference type="AlphaFoldDB" id="A0A2S6F4D5"/>
<reference evidence="1 2" key="1">
    <citation type="submission" date="2018-02" db="EMBL/GenBank/DDBJ databases">
        <title>Draft genome sequences of four Legionella pneumophila clinical strains isolated in Ontario.</title>
        <authorList>
            <person name="Fortuna A."/>
            <person name="Ramnarine R."/>
            <person name="Li A."/>
            <person name="Frantz C."/>
            <person name="Mallo G."/>
        </authorList>
    </citation>
    <scope>NUCLEOTIDE SEQUENCE [LARGE SCALE GENOMIC DNA]</scope>
    <source>
        <strain evidence="1 2">LG61</strain>
    </source>
</reference>
<dbReference type="Proteomes" id="UP000239239">
    <property type="component" value="Unassembled WGS sequence"/>
</dbReference>
<accession>A0A2S6F4D5</accession>
<dbReference type="InterPro" id="IPR012902">
    <property type="entry name" value="N_methyl_site"/>
</dbReference>
<gene>
    <name evidence="1" type="ORF">C3928_03820</name>
</gene>
<sequence length="355" mass="37243">MNINYRLQQGFSLVELMIATLVGLILTYSILQIYLAQTQLYKASNSQDLIQSTENAISNLLIPTIRSAGFAGCGSIITALSSLNAGGPRPLGILNTTPTILMGYNGSGASFTITQSNPANSTNASHWSPALDSTLVGNAQQGSDVLVVLGSTSDSYPTGITTIDPGSNTFVVQGTSGMSLTSGMFGAVSDCGKTVIFQITGVAGTTITHDAGAGVLQNASSAFPVNFQTASQFIPIQQTAFFVGQGQGGQSSLMRASLVGNNWTIQPLVPGVEIMKVQYGIGNNGVITRYVSANAVTDWAQVYAIRLGFLIAGQLGSGSLTTRQYNVLDTQITVPADNRLRHVFELTINLRNSIS</sequence>